<feature type="signal peptide" evidence="1">
    <location>
        <begin position="1"/>
        <end position="25"/>
    </location>
</feature>
<evidence type="ECO:0000313" key="3">
    <source>
        <dbReference type="Proteomes" id="UP001597369"/>
    </source>
</evidence>
<keyword evidence="3" id="KW-1185">Reference proteome</keyword>
<dbReference type="Proteomes" id="UP001597369">
    <property type="component" value="Unassembled WGS sequence"/>
</dbReference>
<dbReference type="EMBL" id="JBHUHV010000004">
    <property type="protein sequence ID" value="MFD2065605.1"/>
    <property type="molecule type" value="Genomic_DNA"/>
</dbReference>
<gene>
    <name evidence="2" type="ORF">ACFSKU_01810</name>
</gene>
<feature type="chain" id="PRO_5047383938" description="Lipocalin-like domain-containing protein" evidence="1">
    <location>
        <begin position="26"/>
        <end position="196"/>
    </location>
</feature>
<protein>
    <recommendedName>
        <fullName evidence="4">Lipocalin-like domain-containing protein</fullName>
    </recommendedName>
</protein>
<comment type="caution">
    <text evidence="2">The sequence shown here is derived from an EMBL/GenBank/DDBJ whole genome shotgun (WGS) entry which is preliminary data.</text>
</comment>
<evidence type="ECO:0000313" key="2">
    <source>
        <dbReference type="EMBL" id="MFD2065605.1"/>
    </source>
</evidence>
<accession>A0ABW4WUV7</accession>
<sequence>MKVLSCLKALLLICCSIIICTSCDSCETSSVTFVSEEDERWLVYDQGDTILFENEAGQTLTYVHTLLTSENIPAEGYEATDECVDKMDVQVGSIIQDVKNAKPGLGTYILRRPDSLTVKLAVEGNDTWKIEETTPTYNTLNVNGQDYNNVYEINSDSTKDTGIKRLLYSKEKGFISIDFYDGRKLQLVTYKRRSNG</sequence>
<reference evidence="3" key="1">
    <citation type="journal article" date="2019" name="Int. J. Syst. Evol. Microbiol.">
        <title>The Global Catalogue of Microorganisms (GCM) 10K type strain sequencing project: providing services to taxonomists for standard genome sequencing and annotation.</title>
        <authorList>
            <consortium name="The Broad Institute Genomics Platform"/>
            <consortium name="The Broad Institute Genome Sequencing Center for Infectious Disease"/>
            <person name="Wu L."/>
            <person name="Ma J."/>
        </authorList>
    </citation>
    <scope>NUCLEOTIDE SEQUENCE [LARGE SCALE GENOMIC DNA]</scope>
    <source>
        <strain evidence="3">JCM 16545</strain>
    </source>
</reference>
<keyword evidence="1" id="KW-0732">Signal</keyword>
<dbReference type="RefSeq" id="WP_229962014.1">
    <property type="nucleotide sequence ID" value="NZ_JAJJWI010000017.1"/>
</dbReference>
<evidence type="ECO:0008006" key="4">
    <source>
        <dbReference type="Google" id="ProtNLM"/>
    </source>
</evidence>
<proteinExistence type="predicted"/>
<organism evidence="2 3">
    <name type="scientific">Pontibacter silvestris</name>
    <dbReference type="NCBI Taxonomy" id="2305183"/>
    <lineage>
        <taxon>Bacteria</taxon>
        <taxon>Pseudomonadati</taxon>
        <taxon>Bacteroidota</taxon>
        <taxon>Cytophagia</taxon>
        <taxon>Cytophagales</taxon>
        <taxon>Hymenobacteraceae</taxon>
        <taxon>Pontibacter</taxon>
    </lineage>
</organism>
<name>A0ABW4WUV7_9BACT</name>
<evidence type="ECO:0000256" key="1">
    <source>
        <dbReference type="SAM" id="SignalP"/>
    </source>
</evidence>